<keyword evidence="1" id="KW-0675">Receptor</keyword>
<dbReference type="STRING" id="407821.A0A087TT00"/>
<evidence type="ECO:0000313" key="1">
    <source>
        <dbReference type="EMBL" id="KFM68239.1"/>
    </source>
</evidence>
<dbReference type="Gene3D" id="3.40.50.2300">
    <property type="match status" value="1"/>
</dbReference>
<dbReference type="OMA" id="NEPQNNY"/>
<reference evidence="1 2" key="1">
    <citation type="submission" date="2013-11" db="EMBL/GenBank/DDBJ databases">
        <title>Genome sequencing of Stegodyphus mimosarum.</title>
        <authorList>
            <person name="Bechsgaard J."/>
        </authorList>
    </citation>
    <scope>NUCLEOTIDE SEQUENCE [LARGE SCALE GENOMIC DNA]</scope>
</reference>
<dbReference type="AlphaFoldDB" id="A0A087TT00"/>
<name>A0A087TT00_STEMI</name>
<proteinExistence type="predicted"/>
<gene>
    <name evidence="1" type="ORF">X975_24771</name>
</gene>
<accession>A0A087TT00</accession>
<dbReference type="EMBL" id="KK116614">
    <property type="protein sequence ID" value="KFM68239.1"/>
    <property type="molecule type" value="Genomic_DNA"/>
</dbReference>
<feature type="non-terminal residue" evidence="1">
    <location>
        <position position="60"/>
    </location>
</feature>
<keyword evidence="2" id="KW-1185">Reference proteome</keyword>
<dbReference type="Proteomes" id="UP000054359">
    <property type="component" value="Unassembled WGS sequence"/>
</dbReference>
<sequence>MARALCSQMNRGIFTLLAPTTEATYETLAAYTNTFHMPFLSPSLPQKNFNRPMQYGVNMK</sequence>
<organism evidence="1 2">
    <name type="scientific">Stegodyphus mimosarum</name>
    <name type="common">African social velvet spider</name>
    <dbReference type="NCBI Taxonomy" id="407821"/>
    <lineage>
        <taxon>Eukaryota</taxon>
        <taxon>Metazoa</taxon>
        <taxon>Ecdysozoa</taxon>
        <taxon>Arthropoda</taxon>
        <taxon>Chelicerata</taxon>
        <taxon>Arachnida</taxon>
        <taxon>Araneae</taxon>
        <taxon>Araneomorphae</taxon>
        <taxon>Entelegynae</taxon>
        <taxon>Eresoidea</taxon>
        <taxon>Eresidae</taxon>
        <taxon>Stegodyphus</taxon>
    </lineage>
</organism>
<protein>
    <submittedName>
        <fullName evidence="1">Glutamate receptor 1</fullName>
    </submittedName>
</protein>
<evidence type="ECO:0000313" key="2">
    <source>
        <dbReference type="Proteomes" id="UP000054359"/>
    </source>
</evidence>